<dbReference type="PANTHER" id="PTHR45969:SF69">
    <property type="entry name" value="FINGER DOMAIN PROTEIN, PUTATIVE (AFU_ORTHOLOGUE AFUA_3G12190)-RELATED"/>
    <property type="match status" value="1"/>
</dbReference>
<dbReference type="VEuPathDB" id="PiroplasmaDB:BEWA_018980"/>
<dbReference type="STRING" id="1537102.L0AUY6"/>
<evidence type="ECO:0000256" key="3">
    <source>
        <dbReference type="ARBA" id="ARBA00022833"/>
    </source>
</evidence>
<feature type="domain" description="RING-type" evidence="7">
    <location>
        <begin position="300"/>
        <end position="343"/>
    </location>
</feature>
<dbReference type="AlphaFoldDB" id="L0AUY6"/>
<dbReference type="GO" id="GO:0008270">
    <property type="term" value="F:zinc ion binding"/>
    <property type="evidence" value="ECO:0007669"/>
    <property type="project" value="UniProtKB-KW"/>
</dbReference>
<dbReference type="Gene3D" id="3.30.40.10">
    <property type="entry name" value="Zinc/RING finger domain, C3HC4 (zinc finger)"/>
    <property type="match status" value="1"/>
</dbReference>
<dbReference type="OrthoDB" id="21204at2759"/>
<dbReference type="PROSITE" id="PS50089">
    <property type="entry name" value="ZF_RING_2"/>
    <property type="match status" value="1"/>
</dbReference>
<reference evidence="8 9" key="1">
    <citation type="journal article" date="2012" name="BMC Genomics">
        <title>Comparative genomic analysis and phylogenetic position of Theileria equi.</title>
        <authorList>
            <person name="Kappmeyer L.S."/>
            <person name="Thiagarajan M."/>
            <person name="Herndon D.R."/>
            <person name="Ramsay J.D."/>
            <person name="Caler E."/>
            <person name="Djikeng A."/>
            <person name="Gillespie J.J."/>
            <person name="Lau A.O."/>
            <person name="Roalson E.H."/>
            <person name="Silva J.C."/>
            <person name="Silva M.G."/>
            <person name="Suarez C.E."/>
            <person name="Ueti M.W."/>
            <person name="Nene V.M."/>
            <person name="Mealey R.H."/>
            <person name="Knowles D.P."/>
            <person name="Brayton K.A."/>
        </authorList>
    </citation>
    <scope>NUCLEOTIDE SEQUENCE [LARGE SCALE GENOMIC DNA]</scope>
    <source>
        <strain evidence="8 9">WA</strain>
    </source>
</reference>
<dbReference type="eggNOG" id="KOG0800">
    <property type="taxonomic scope" value="Eukaryota"/>
</dbReference>
<keyword evidence="9" id="KW-1185">Reference proteome</keyword>
<dbReference type="InterPro" id="IPR001841">
    <property type="entry name" value="Znf_RING"/>
</dbReference>
<feature type="transmembrane region" description="Helical" evidence="6">
    <location>
        <begin position="158"/>
        <end position="178"/>
    </location>
</feature>
<sequence>MASDSACGLGDLSNDDTPVTHVDPENNIGEDSAISTDEQTQNRPNSNLLFDSIRSMPFMSFIFGGNTRNSSINTTNRLLVLKCLIILHLLILALLVSLTCWAIFHYNVRFYKPQIRPSETLIVCWLLRAIWHIVNSAWSLKHYSSEAPQRTVLRISQAVYNVVTLFWVGFAVYFLGINPREDLQSPSCRICYFLLWITIASYIIPMLAYTFICLLLYITLFLVIYFRHGAVYTTSSIPSSLIRKMKVERYRDVVSKIVSSNAKGPSKSEDVRVVVAEDSVAEKHSKHNSSCKAVLNERLCSICILEIRDDDKVFILPCDIRHLFHKECLRKWFKRSKECPICRSNICELLQQ</sequence>
<keyword evidence="3" id="KW-0862">Zinc</keyword>
<evidence type="ECO:0000256" key="1">
    <source>
        <dbReference type="ARBA" id="ARBA00022723"/>
    </source>
</evidence>
<dbReference type="KEGG" id="beq:BEWA_018980"/>
<evidence type="ECO:0000259" key="7">
    <source>
        <dbReference type="PROSITE" id="PS50089"/>
    </source>
</evidence>
<evidence type="ECO:0000256" key="6">
    <source>
        <dbReference type="SAM" id="Phobius"/>
    </source>
</evidence>
<feature type="transmembrane region" description="Helical" evidence="6">
    <location>
        <begin position="190"/>
        <end position="218"/>
    </location>
</feature>
<dbReference type="InterPro" id="IPR013083">
    <property type="entry name" value="Znf_RING/FYVE/PHD"/>
</dbReference>
<dbReference type="GeneID" id="15806961"/>
<dbReference type="Pfam" id="PF13639">
    <property type="entry name" value="zf-RING_2"/>
    <property type="match status" value="1"/>
</dbReference>
<protein>
    <recommendedName>
        <fullName evidence="7">RING-type domain-containing protein</fullName>
    </recommendedName>
</protein>
<dbReference type="SMART" id="SM00744">
    <property type="entry name" value="RINGv"/>
    <property type="match status" value="1"/>
</dbReference>
<evidence type="ECO:0000256" key="4">
    <source>
        <dbReference type="PROSITE-ProRule" id="PRU00175"/>
    </source>
</evidence>
<evidence type="ECO:0000256" key="2">
    <source>
        <dbReference type="ARBA" id="ARBA00022771"/>
    </source>
</evidence>
<organism evidence="8 9">
    <name type="scientific">Theileria equi strain WA</name>
    <dbReference type="NCBI Taxonomy" id="1537102"/>
    <lineage>
        <taxon>Eukaryota</taxon>
        <taxon>Sar</taxon>
        <taxon>Alveolata</taxon>
        <taxon>Apicomplexa</taxon>
        <taxon>Aconoidasida</taxon>
        <taxon>Piroplasmida</taxon>
        <taxon>Theileriidae</taxon>
        <taxon>Theileria</taxon>
    </lineage>
</organism>
<dbReference type="SUPFAM" id="SSF57850">
    <property type="entry name" value="RING/U-box"/>
    <property type="match status" value="1"/>
</dbReference>
<keyword evidence="6" id="KW-1133">Transmembrane helix</keyword>
<keyword evidence="1" id="KW-0479">Metal-binding</keyword>
<keyword evidence="2 4" id="KW-0863">Zinc-finger</keyword>
<keyword evidence="6" id="KW-0812">Transmembrane</keyword>
<evidence type="ECO:0000313" key="8">
    <source>
        <dbReference type="EMBL" id="AFZ79053.1"/>
    </source>
</evidence>
<name>L0AUY6_THEEQ</name>
<feature type="transmembrane region" description="Helical" evidence="6">
    <location>
        <begin position="85"/>
        <end position="108"/>
    </location>
</feature>
<accession>L0AUY6</accession>
<gene>
    <name evidence="8" type="ORF">BEWA_018980</name>
</gene>
<dbReference type="RefSeq" id="XP_004828719.1">
    <property type="nucleotide sequence ID" value="XM_004828662.1"/>
</dbReference>
<evidence type="ECO:0000256" key="5">
    <source>
        <dbReference type="SAM" id="MobiDB-lite"/>
    </source>
</evidence>
<evidence type="ECO:0000313" key="9">
    <source>
        <dbReference type="Proteomes" id="UP000031512"/>
    </source>
</evidence>
<dbReference type="GO" id="GO:0061630">
    <property type="term" value="F:ubiquitin protein ligase activity"/>
    <property type="evidence" value="ECO:0007669"/>
    <property type="project" value="TreeGrafter"/>
</dbReference>
<feature type="region of interest" description="Disordered" evidence="5">
    <location>
        <begin position="1"/>
        <end position="43"/>
    </location>
</feature>
<proteinExistence type="predicted"/>
<keyword evidence="6" id="KW-0472">Membrane</keyword>
<dbReference type="InterPro" id="IPR011016">
    <property type="entry name" value="Znf_RING-CH"/>
</dbReference>
<dbReference type="Proteomes" id="UP000031512">
    <property type="component" value="Chromosome 1"/>
</dbReference>
<dbReference type="GO" id="GO:0016567">
    <property type="term" value="P:protein ubiquitination"/>
    <property type="evidence" value="ECO:0007669"/>
    <property type="project" value="TreeGrafter"/>
</dbReference>
<dbReference type="EMBL" id="CP001669">
    <property type="protein sequence ID" value="AFZ79053.1"/>
    <property type="molecule type" value="Genomic_DNA"/>
</dbReference>
<feature type="compositionally biased region" description="Polar residues" evidence="5">
    <location>
        <begin position="33"/>
        <end position="43"/>
    </location>
</feature>
<dbReference type="PANTHER" id="PTHR45969">
    <property type="entry name" value="RING ZINC FINGER PROTEIN-RELATED"/>
    <property type="match status" value="1"/>
</dbReference>